<accession>A0A7Z0HX53</accession>
<evidence type="ECO:0000313" key="4">
    <source>
        <dbReference type="Proteomes" id="UP000529417"/>
    </source>
</evidence>
<dbReference type="RefSeq" id="WP_179904632.1">
    <property type="nucleotide sequence ID" value="NZ_JACBXS010000004.1"/>
</dbReference>
<evidence type="ECO:0000313" key="3">
    <source>
        <dbReference type="EMBL" id="NYS23934.1"/>
    </source>
</evidence>
<dbReference type="Proteomes" id="UP000529417">
    <property type="component" value="Unassembled WGS sequence"/>
</dbReference>
<reference evidence="3 4" key="1">
    <citation type="journal article" date="2000" name="Arch. Microbiol.">
        <title>Rhodobaca bogoriensis gen. nov. and sp. nov., an alkaliphilic purple nonsulfur bacterium from African Rift Valley soda lakes.</title>
        <authorList>
            <person name="Milford A.D."/>
            <person name="Achenbach L.A."/>
            <person name="Jung D.O."/>
            <person name="Madigan M.T."/>
        </authorList>
    </citation>
    <scope>NUCLEOTIDE SEQUENCE [LARGE SCALE GENOMIC DNA]</scope>
    <source>
        <strain evidence="3 4">2376</strain>
    </source>
</reference>
<proteinExistence type="inferred from homology"/>
<dbReference type="SUPFAM" id="SSF54506">
    <property type="entry name" value="Diaminopimelate epimerase-like"/>
    <property type="match status" value="2"/>
</dbReference>
<comment type="similarity">
    <text evidence="1">Belongs to the PrpF family.</text>
</comment>
<comment type="caution">
    <text evidence="3">The sequence shown here is derived from an EMBL/GenBank/DDBJ whole genome shotgun (WGS) entry which is preliminary data.</text>
</comment>
<dbReference type="InterPro" id="IPR007400">
    <property type="entry name" value="PrpF-like"/>
</dbReference>
<organism evidence="3 4">
    <name type="scientific">Rhabdonatronobacter sediminivivens</name>
    <dbReference type="NCBI Taxonomy" id="2743469"/>
    <lineage>
        <taxon>Bacteria</taxon>
        <taxon>Pseudomonadati</taxon>
        <taxon>Pseudomonadota</taxon>
        <taxon>Alphaproteobacteria</taxon>
        <taxon>Rhodobacterales</taxon>
        <taxon>Paracoccaceae</taxon>
        <taxon>Rhabdonatronobacter</taxon>
    </lineage>
</organism>
<gene>
    <name evidence="3" type="ORF">HUK65_02940</name>
</gene>
<name>A0A7Z0HX53_9RHOB</name>
<keyword evidence="2" id="KW-0413">Isomerase</keyword>
<dbReference type="EMBL" id="JACBXS010000004">
    <property type="protein sequence ID" value="NYS23934.1"/>
    <property type="molecule type" value="Genomic_DNA"/>
</dbReference>
<evidence type="ECO:0000256" key="1">
    <source>
        <dbReference type="ARBA" id="ARBA00007673"/>
    </source>
</evidence>
<keyword evidence="4" id="KW-1185">Reference proteome</keyword>
<dbReference type="PANTHER" id="PTHR43709">
    <property type="entry name" value="ACONITATE ISOMERASE-RELATED"/>
    <property type="match status" value="1"/>
</dbReference>
<dbReference type="Gene3D" id="3.10.310.10">
    <property type="entry name" value="Diaminopimelate Epimerase, Chain A, domain 1"/>
    <property type="match status" value="2"/>
</dbReference>
<dbReference type="PANTHER" id="PTHR43709:SF2">
    <property type="entry name" value="DUF453 DOMAIN PROTEIN (AFU_ORTHOLOGUE AFUA_6G00360)"/>
    <property type="match status" value="1"/>
</dbReference>
<protein>
    <submittedName>
        <fullName evidence="3">4-oxalomesaconate tautomerase</fullName>
    </submittedName>
</protein>
<dbReference type="GO" id="GO:0016853">
    <property type="term" value="F:isomerase activity"/>
    <property type="evidence" value="ECO:0007669"/>
    <property type="project" value="UniProtKB-KW"/>
</dbReference>
<sequence length="364" mass="37750">MTQTALPFLLMRGGTSRGLYFRQSDLPQDRETLARVLNAAMGAGQPVNADGMGGGQVVTNKVAMLAAGSDGWADVDYFFAQVSPTTALDVDFRPTCGNILSGVGAAALEMGIVQATGDETRLRIRAVNTGARVEAVVQTPGGRVSYAGDAEIDGIPGTAAPVHLNFMDTVGTLCGAMLPSGAARDVIDGVAVTLIDVTMPMMIARAADFGLTGYETKAQIDENPQVMARIEAIRLEAGRRMGLGDVAASVTPKVGLLAAPQAPEASISARYLTPWACHPTMAVSGGQCISACALLPGSVAEGLARMPGSSPANMRVEHPMGHMDVLMDFAHGPQGLEVKSAGILRTARLIARGEVMIPAHIWAG</sequence>
<dbReference type="Pfam" id="PF04303">
    <property type="entry name" value="PrpF"/>
    <property type="match status" value="1"/>
</dbReference>
<evidence type="ECO:0000256" key="2">
    <source>
        <dbReference type="ARBA" id="ARBA00023235"/>
    </source>
</evidence>
<dbReference type="AlphaFoldDB" id="A0A7Z0HX53"/>